<dbReference type="SMART" id="SM00256">
    <property type="entry name" value="FBOX"/>
    <property type="match status" value="1"/>
</dbReference>
<feature type="non-terminal residue" evidence="2">
    <location>
        <position position="434"/>
    </location>
</feature>
<dbReference type="InterPro" id="IPR001810">
    <property type="entry name" value="F-box_dom"/>
</dbReference>
<dbReference type="Pfam" id="PF08387">
    <property type="entry name" value="FBD"/>
    <property type="match status" value="1"/>
</dbReference>
<feature type="domain" description="F-box" evidence="1">
    <location>
        <begin position="18"/>
        <end position="73"/>
    </location>
</feature>
<proteinExistence type="predicted"/>
<protein>
    <submittedName>
        <fullName evidence="2">Putative F-box/FBD/LRR-repeat protein-like</fullName>
    </submittedName>
</protein>
<dbReference type="InterPro" id="IPR050232">
    <property type="entry name" value="FBL13/AtMIF1-like"/>
</dbReference>
<accession>A0A0V0I3D8</accession>
<evidence type="ECO:0000313" key="2">
    <source>
        <dbReference type="EMBL" id="JAP27044.1"/>
    </source>
</evidence>
<dbReference type="EMBL" id="GEDG01011590">
    <property type="protein sequence ID" value="JAP27044.1"/>
    <property type="molecule type" value="Transcribed_RNA"/>
</dbReference>
<dbReference type="Pfam" id="PF00646">
    <property type="entry name" value="F-box"/>
    <property type="match status" value="1"/>
</dbReference>
<reference evidence="2" key="1">
    <citation type="submission" date="2015-12" db="EMBL/GenBank/DDBJ databases">
        <title>Gene expression during late stages of embryo sac development: a critical building block for successful pollen-pistil interactions.</title>
        <authorList>
            <person name="Liu Y."/>
            <person name="Joly V."/>
            <person name="Sabar M."/>
            <person name="Matton D.P."/>
        </authorList>
    </citation>
    <scope>NUCLEOTIDE SEQUENCE</scope>
</reference>
<dbReference type="AlphaFoldDB" id="A0A0V0I3D8"/>
<dbReference type="SUPFAM" id="SSF81383">
    <property type="entry name" value="F-box domain"/>
    <property type="match status" value="1"/>
</dbReference>
<name>A0A0V0I3D8_SOLCH</name>
<dbReference type="InterPro" id="IPR036047">
    <property type="entry name" value="F-box-like_dom_sf"/>
</dbReference>
<dbReference type="PROSITE" id="PS50181">
    <property type="entry name" value="FBOX"/>
    <property type="match status" value="1"/>
</dbReference>
<dbReference type="PANTHER" id="PTHR31900">
    <property type="entry name" value="F-BOX/RNI SUPERFAMILY PROTEIN-RELATED"/>
    <property type="match status" value="1"/>
</dbReference>
<dbReference type="Gene3D" id="3.80.10.10">
    <property type="entry name" value="Ribonuclease Inhibitor"/>
    <property type="match status" value="1"/>
</dbReference>
<sequence>METAAKKSMISGNTSEGIDRISSLPDEVIHNILSSLSIFDEVVQLSVLSKRWRYIWTTMPYLHFDIDQFWLQQPNSGRRIFYTPPKENFKDFINWVLISQRETKLAKFLLCVAPDDYFDKMEVLRWIHAATRRNVQEIVLEFTLCEPLELPICLATCESLQVLKLNLPDNILKLPNHFGFRQLKLLHLEDVELSDKHSPNCFISKCHQLKSLILHECGLGAMTLLSIDSISLSSVTIIADYYQLDEYGKCKLKISCPNLKFLNYEAPIPKDIIIENLLSIEDVSIVVTIIQDTEIFVHKMIKEVSSTSALTLCSYSILGMYKATSKGSLSLVSLYKLKTLKLYARVDGDFMQAMILLLKYSPNLEVLQLWCLQYNGGSRMHDVDESVGCLESHLKSIHLTNFNGEENEIKLLKFFLKNARVLEKLTIFWVEYPD</sequence>
<dbReference type="InterPro" id="IPR006566">
    <property type="entry name" value="FBD"/>
</dbReference>
<dbReference type="PANTHER" id="PTHR31900:SF30">
    <property type="entry name" value="SUPERFAMILY PROTEIN, PUTATIVE-RELATED"/>
    <property type="match status" value="1"/>
</dbReference>
<dbReference type="SUPFAM" id="SSF52047">
    <property type="entry name" value="RNI-like"/>
    <property type="match status" value="1"/>
</dbReference>
<dbReference type="InterPro" id="IPR032675">
    <property type="entry name" value="LRR_dom_sf"/>
</dbReference>
<organism evidence="2">
    <name type="scientific">Solanum chacoense</name>
    <name type="common">Chaco potato</name>
    <dbReference type="NCBI Taxonomy" id="4108"/>
    <lineage>
        <taxon>Eukaryota</taxon>
        <taxon>Viridiplantae</taxon>
        <taxon>Streptophyta</taxon>
        <taxon>Embryophyta</taxon>
        <taxon>Tracheophyta</taxon>
        <taxon>Spermatophyta</taxon>
        <taxon>Magnoliopsida</taxon>
        <taxon>eudicotyledons</taxon>
        <taxon>Gunneridae</taxon>
        <taxon>Pentapetalae</taxon>
        <taxon>asterids</taxon>
        <taxon>lamiids</taxon>
        <taxon>Solanales</taxon>
        <taxon>Solanaceae</taxon>
        <taxon>Solanoideae</taxon>
        <taxon>Solaneae</taxon>
        <taxon>Solanum</taxon>
    </lineage>
</organism>
<dbReference type="Gene3D" id="1.20.1280.50">
    <property type="match status" value="1"/>
</dbReference>
<evidence type="ECO:0000259" key="1">
    <source>
        <dbReference type="PROSITE" id="PS50181"/>
    </source>
</evidence>